<dbReference type="Gene3D" id="2.170.130.10">
    <property type="entry name" value="TonB-dependent receptor, plug domain"/>
    <property type="match status" value="1"/>
</dbReference>
<evidence type="ECO:0000256" key="3">
    <source>
        <dbReference type="ARBA" id="ARBA00022452"/>
    </source>
</evidence>
<feature type="compositionally biased region" description="Acidic residues" evidence="8">
    <location>
        <begin position="276"/>
        <end position="290"/>
    </location>
</feature>
<evidence type="ECO:0000256" key="9">
    <source>
        <dbReference type="SAM" id="SignalP"/>
    </source>
</evidence>
<keyword evidence="5 7" id="KW-0472">Membrane</keyword>
<evidence type="ECO:0000313" key="11">
    <source>
        <dbReference type="EMBL" id="AGH46932.1"/>
    </source>
</evidence>
<evidence type="ECO:0000256" key="1">
    <source>
        <dbReference type="ARBA" id="ARBA00004571"/>
    </source>
</evidence>
<keyword evidence="12" id="KW-1185">Reference proteome</keyword>
<dbReference type="SUPFAM" id="SSF56935">
    <property type="entry name" value="Porins"/>
    <property type="match status" value="1"/>
</dbReference>
<evidence type="ECO:0000256" key="7">
    <source>
        <dbReference type="PROSITE-ProRule" id="PRU01360"/>
    </source>
</evidence>
<dbReference type="PANTHER" id="PTHR30069:SF40">
    <property type="entry name" value="TONB-DEPENDENT RECEPTOR NMB0964-RELATED"/>
    <property type="match status" value="1"/>
</dbReference>
<dbReference type="GO" id="GO:0044718">
    <property type="term" value="P:siderophore transmembrane transport"/>
    <property type="evidence" value="ECO:0007669"/>
    <property type="project" value="TreeGrafter"/>
</dbReference>
<evidence type="ECO:0000313" key="12">
    <source>
        <dbReference type="Proteomes" id="UP000011864"/>
    </source>
</evidence>
<evidence type="ECO:0000256" key="6">
    <source>
        <dbReference type="ARBA" id="ARBA00023237"/>
    </source>
</evidence>
<evidence type="ECO:0000256" key="8">
    <source>
        <dbReference type="SAM" id="MobiDB-lite"/>
    </source>
</evidence>
<keyword evidence="11" id="KW-0675">Receptor</keyword>
<dbReference type="KEGG" id="gps:C427_4833"/>
<dbReference type="Gene3D" id="2.40.170.20">
    <property type="entry name" value="TonB-dependent receptor, beta-barrel domain"/>
    <property type="match status" value="1"/>
</dbReference>
<protein>
    <submittedName>
        <fullName evidence="11">TonB-dependent receptor</fullName>
    </submittedName>
</protein>
<organism evidence="11 12">
    <name type="scientific">Paraglaciecola psychrophila 170</name>
    <dbReference type="NCBI Taxonomy" id="1129794"/>
    <lineage>
        <taxon>Bacteria</taxon>
        <taxon>Pseudomonadati</taxon>
        <taxon>Pseudomonadota</taxon>
        <taxon>Gammaproteobacteria</taxon>
        <taxon>Alteromonadales</taxon>
        <taxon>Alteromonadaceae</taxon>
        <taxon>Paraglaciecola</taxon>
    </lineage>
</organism>
<gene>
    <name evidence="11" type="ORF">C427_4833</name>
</gene>
<comment type="subcellular location">
    <subcellularLocation>
        <location evidence="1 7">Cell outer membrane</location>
        <topology evidence="1 7">Multi-pass membrane protein</topology>
    </subcellularLocation>
</comment>
<feature type="domain" description="TonB-dependent receptor plug" evidence="10">
    <location>
        <begin position="51"/>
        <end position="154"/>
    </location>
</feature>
<dbReference type="PROSITE" id="PS52016">
    <property type="entry name" value="TONB_DEPENDENT_REC_3"/>
    <property type="match status" value="1"/>
</dbReference>
<evidence type="ECO:0000256" key="5">
    <source>
        <dbReference type="ARBA" id="ARBA00023136"/>
    </source>
</evidence>
<keyword evidence="9" id="KW-0732">Signal</keyword>
<dbReference type="GO" id="GO:0009279">
    <property type="term" value="C:cell outer membrane"/>
    <property type="evidence" value="ECO:0007669"/>
    <property type="project" value="UniProtKB-SubCell"/>
</dbReference>
<dbReference type="eggNOG" id="COG1629">
    <property type="taxonomic scope" value="Bacteria"/>
</dbReference>
<dbReference type="Pfam" id="PF07715">
    <property type="entry name" value="Plug"/>
    <property type="match status" value="1"/>
</dbReference>
<comment type="similarity">
    <text evidence="7">Belongs to the TonB-dependent receptor family.</text>
</comment>
<evidence type="ECO:0000259" key="10">
    <source>
        <dbReference type="Pfam" id="PF07715"/>
    </source>
</evidence>
<reference evidence="11 12" key="1">
    <citation type="journal article" date="2013" name="Genome Announc.">
        <title>Complete Genome Sequence of Glaciecola psychrophila Strain 170T.</title>
        <authorList>
            <person name="Yin J."/>
            <person name="Chen J."/>
            <person name="Liu G."/>
            <person name="Yu Y."/>
            <person name="Song L."/>
            <person name="Wang X."/>
            <person name="Qu X."/>
        </authorList>
    </citation>
    <scope>NUCLEOTIDE SEQUENCE [LARGE SCALE GENOMIC DNA]</scope>
    <source>
        <strain evidence="11 12">170</strain>
    </source>
</reference>
<dbReference type="AlphaFoldDB" id="M4S8E3"/>
<dbReference type="InterPro" id="IPR012910">
    <property type="entry name" value="Plug_dom"/>
</dbReference>
<dbReference type="InterPro" id="IPR039426">
    <property type="entry name" value="TonB-dep_rcpt-like"/>
</dbReference>
<dbReference type="STRING" id="1129794.C427_4833"/>
<dbReference type="Proteomes" id="UP000011864">
    <property type="component" value="Chromosome"/>
</dbReference>
<feature type="region of interest" description="Disordered" evidence="8">
    <location>
        <begin position="264"/>
        <end position="290"/>
    </location>
</feature>
<dbReference type="PANTHER" id="PTHR30069">
    <property type="entry name" value="TONB-DEPENDENT OUTER MEMBRANE RECEPTOR"/>
    <property type="match status" value="1"/>
</dbReference>
<feature type="signal peptide" evidence="9">
    <location>
        <begin position="1"/>
        <end position="23"/>
    </location>
</feature>
<dbReference type="InterPro" id="IPR036942">
    <property type="entry name" value="Beta-barrel_TonB_sf"/>
</dbReference>
<keyword evidence="2 7" id="KW-0813">Transport</keyword>
<evidence type="ECO:0000256" key="2">
    <source>
        <dbReference type="ARBA" id="ARBA00022448"/>
    </source>
</evidence>
<sequence>MPFNFSKITLLVLAVIASRPALSEDKPTQKDESDIEKLIITASPLGRSVLQSSTPVSILSGDELEKNQSATLGETLKSMPGVNSTYFGPVASSPIIRGLDGPRVKVVQNGMDSSDASRVGPDHIATTETSTATQIEVLRGPSTLLYGSGAIGGVVNVVDNRLPKTRQEGLSGRVSALHDTVSNERTVSTDINGGQDKFAWHLDAFSRKSDDYDIPEFTLEDGDILDTLENSDIDSQGFTLGAGWVGDDVTLSLAYGRLETDYGIPGHAHDEHEEEGHDDEEGHEEEEHEEEMEDEEAVFARMKQDRFQSVIDWKNLSGWFTEAHWHNAYTEYQHSEIEGGEVGTTFKNDSIESRLWAKHAAVNGWQGVVGLHYTSSDFSAVGEEAFTPSTESTSSALFVLEEKQLATFYGN</sequence>
<accession>M4S8E3</accession>
<dbReference type="PATRIC" id="fig|1129794.4.peg.4815"/>
<feature type="chain" id="PRO_5004057149" evidence="9">
    <location>
        <begin position="24"/>
        <end position="411"/>
    </location>
</feature>
<name>M4S8E3_9ALTE</name>
<dbReference type="GO" id="GO:0015344">
    <property type="term" value="F:siderophore uptake transmembrane transporter activity"/>
    <property type="evidence" value="ECO:0007669"/>
    <property type="project" value="TreeGrafter"/>
</dbReference>
<dbReference type="HOGENOM" id="CLU_008287_10_1_6"/>
<keyword evidence="4 7" id="KW-0812">Transmembrane</keyword>
<keyword evidence="3 7" id="KW-1134">Transmembrane beta strand</keyword>
<evidence type="ECO:0000256" key="4">
    <source>
        <dbReference type="ARBA" id="ARBA00022692"/>
    </source>
</evidence>
<dbReference type="EMBL" id="CP003837">
    <property type="protein sequence ID" value="AGH46932.1"/>
    <property type="molecule type" value="Genomic_DNA"/>
</dbReference>
<dbReference type="InterPro" id="IPR037066">
    <property type="entry name" value="Plug_dom_sf"/>
</dbReference>
<proteinExistence type="inferred from homology"/>
<keyword evidence="6 7" id="KW-0998">Cell outer membrane</keyword>